<sequence length="51" mass="5853">MLPLANCKIYLEFSVFLLLLFSAFAMAFAIDRQPIYVPCLEVLLCSLIIVW</sequence>
<evidence type="ECO:0000313" key="1">
    <source>
        <dbReference type="EMBL" id="CDZ76795.1"/>
    </source>
</evidence>
<name>A0A078KQV8_9GAMM</name>
<reference evidence="1 2" key="1">
    <citation type="submission" date="2014-06" db="EMBL/GenBank/DDBJ databases">
        <authorList>
            <person name="Urmite Genomes Urmite Genomes"/>
        </authorList>
    </citation>
    <scope>NUCLEOTIDE SEQUENCE [LARGE SCALE GENOMIC DNA]</scope>
</reference>
<organism evidence="1 2">
    <name type="scientific">Legionella massiliensis</name>
    <dbReference type="NCBI Taxonomy" id="1034943"/>
    <lineage>
        <taxon>Bacteria</taxon>
        <taxon>Pseudomonadati</taxon>
        <taxon>Pseudomonadota</taxon>
        <taxon>Gammaproteobacteria</taxon>
        <taxon>Legionellales</taxon>
        <taxon>Legionellaceae</taxon>
        <taxon>Legionella</taxon>
    </lineage>
</organism>
<protein>
    <submittedName>
        <fullName evidence="1">Uncharacterized protein</fullName>
    </submittedName>
</protein>
<proteinExistence type="predicted"/>
<keyword evidence="2" id="KW-1185">Reference proteome</keyword>
<dbReference type="Proteomes" id="UP000044071">
    <property type="component" value="Unassembled WGS sequence"/>
</dbReference>
<dbReference type="STRING" id="1034943.BN59_01071"/>
<dbReference type="EMBL" id="CCSB01000001">
    <property type="protein sequence ID" value="CDZ76795.1"/>
    <property type="molecule type" value="Genomic_DNA"/>
</dbReference>
<dbReference type="AlphaFoldDB" id="A0A078KQV8"/>
<accession>A0A078KQV8</accession>
<gene>
    <name evidence="1" type="ORF">BN59_01071</name>
</gene>
<evidence type="ECO:0000313" key="2">
    <source>
        <dbReference type="Proteomes" id="UP000044071"/>
    </source>
</evidence>